<accession>A0A7X3S6X4</accession>
<keyword evidence="4 9" id="KW-0997">Cell inner membrane</keyword>
<dbReference type="EMBL" id="WUMV01000002">
    <property type="protein sequence ID" value="MXN64244.1"/>
    <property type="molecule type" value="Genomic_DNA"/>
</dbReference>
<evidence type="ECO:0000256" key="3">
    <source>
        <dbReference type="ARBA" id="ARBA00022475"/>
    </source>
</evidence>
<dbReference type="InterPro" id="IPR055348">
    <property type="entry name" value="DctQ"/>
</dbReference>
<keyword evidence="6 9" id="KW-1133">Transmembrane helix</keyword>
<sequence length="211" mass="23896">MLVAAASLVMGIATAETTAGEGNVETFFDRVSIFLGRSTMLLIVILVSVMFYEVVLRYVFERPTLWANELSLWMAGFIFLLAGLYAMQQRSHIRIYLLYDVLPRNIQRLCDVISALLILAFALAMIYGSYNEAMAKLLRWETFGTAFDPPIPATLKPMILLIILLVAIQALFNLVADWNKLPEHHAIIDEEEIEDIIHSVEEHQHAGEKEK</sequence>
<evidence type="ECO:0000256" key="1">
    <source>
        <dbReference type="ARBA" id="ARBA00004429"/>
    </source>
</evidence>
<keyword evidence="5 9" id="KW-0812">Transmembrane</keyword>
<evidence type="ECO:0000256" key="4">
    <source>
        <dbReference type="ARBA" id="ARBA00022519"/>
    </source>
</evidence>
<reference evidence="11 12" key="1">
    <citation type="submission" date="2019-12" db="EMBL/GenBank/DDBJ databases">
        <authorList>
            <person name="Li M."/>
        </authorList>
    </citation>
    <scope>NUCLEOTIDE SEQUENCE [LARGE SCALE GENOMIC DNA]</scope>
    <source>
        <strain evidence="11 12">GBMRC 2046</strain>
    </source>
</reference>
<evidence type="ECO:0000256" key="6">
    <source>
        <dbReference type="ARBA" id="ARBA00022989"/>
    </source>
</evidence>
<feature type="transmembrane region" description="Helical" evidence="9">
    <location>
        <begin position="40"/>
        <end position="60"/>
    </location>
</feature>
<comment type="function">
    <text evidence="9">Part of the tripartite ATP-independent periplasmic (TRAP) transport system.</text>
</comment>
<dbReference type="InterPro" id="IPR007387">
    <property type="entry name" value="TRAP_DctQ"/>
</dbReference>
<dbReference type="PANTHER" id="PTHR35011">
    <property type="entry name" value="2,3-DIKETO-L-GULONATE TRAP TRANSPORTER SMALL PERMEASE PROTEIN YIAM"/>
    <property type="match status" value="1"/>
</dbReference>
<evidence type="ECO:0000313" key="12">
    <source>
        <dbReference type="Proteomes" id="UP000433101"/>
    </source>
</evidence>
<evidence type="ECO:0000256" key="9">
    <source>
        <dbReference type="RuleBase" id="RU369079"/>
    </source>
</evidence>
<proteinExistence type="inferred from homology"/>
<comment type="similarity">
    <text evidence="8 9">Belongs to the TRAP transporter small permease family.</text>
</comment>
<evidence type="ECO:0000313" key="11">
    <source>
        <dbReference type="EMBL" id="MXN64244.1"/>
    </source>
</evidence>
<evidence type="ECO:0000256" key="2">
    <source>
        <dbReference type="ARBA" id="ARBA00022448"/>
    </source>
</evidence>
<comment type="subunit">
    <text evidence="9">The complex comprises the extracytoplasmic solute receptor protein and the two transmembrane proteins.</text>
</comment>
<dbReference type="GO" id="GO:0022857">
    <property type="term" value="F:transmembrane transporter activity"/>
    <property type="evidence" value="ECO:0007669"/>
    <property type="project" value="UniProtKB-UniRule"/>
</dbReference>
<feature type="transmembrane region" description="Helical" evidence="9">
    <location>
        <begin position="158"/>
        <end position="176"/>
    </location>
</feature>
<name>A0A7X3S6X4_9HYPH</name>
<gene>
    <name evidence="11" type="ORF">GR183_04960</name>
</gene>
<evidence type="ECO:0000256" key="8">
    <source>
        <dbReference type="ARBA" id="ARBA00038436"/>
    </source>
</evidence>
<dbReference type="AlphaFoldDB" id="A0A7X3S6X4"/>
<feature type="domain" description="Tripartite ATP-independent periplasmic transporters DctQ component" evidence="10">
    <location>
        <begin position="46"/>
        <end position="175"/>
    </location>
</feature>
<dbReference type="GO" id="GO:0005886">
    <property type="term" value="C:plasma membrane"/>
    <property type="evidence" value="ECO:0007669"/>
    <property type="project" value="UniProtKB-SubCell"/>
</dbReference>
<dbReference type="Pfam" id="PF04290">
    <property type="entry name" value="DctQ"/>
    <property type="match status" value="1"/>
</dbReference>
<evidence type="ECO:0000256" key="7">
    <source>
        <dbReference type="ARBA" id="ARBA00023136"/>
    </source>
</evidence>
<dbReference type="PANTHER" id="PTHR35011:SF4">
    <property type="entry name" value="SLL1102 PROTEIN"/>
    <property type="match status" value="1"/>
</dbReference>
<evidence type="ECO:0000256" key="5">
    <source>
        <dbReference type="ARBA" id="ARBA00022692"/>
    </source>
</evidence>
<keyword evidence="2 9" id="KW-0813">Transport</keyword>
<keyword evidence="7 9" id="KW-0472">Membrane</keyword>
<dbReference type="Proteomes" id="UP000433101">
    <property type="component" value="Unassembled WGS sequence"/>
</dbReference>
<comment type="caution">
    <text evidence="11">The sequence shown here is derived from an EMBL/GenBank/DDBJ whole genome shotgun (WGS) entry which is preliminary data.</text>
</comment>
<feature type="transmembrane region" description="Helical" evidence="9">
    <location>
        <begin position="109"/>
        <end position="130"/>
    </location>
</feature>
<comment type="subcellular location">
    <subcellularLocation>
        <location evidence="1 9">Cell inner membrane</location>
        <topology evidence="1 9">Multi-pass membrane protein</topology>
    </subcellularLocation>
</comment>
<feature type="transmembrane region" description="Helical" evidence="9">
    <location>
        <begin position="72"/>
        <end position="88"/>
    </location>
</feature>
<protein>
    <recommendedName>
        <fullName evidence="9">TRAP transporter small permease protein</fullName>
    </recommendedName>
</protein>
<organism evidence="11 12">
    <name type="scientific">Stappia sediminis</name>
    <dbReference type="NCBI Taxonomy" id="2692190"/>
    <lineage>
        <taxon>Bacteria</taxon>
        <taxon>Pseudomonadati</taxon>
        <taxon>Pseudomonadota</taxon>
        <taxon>Alphaproteobacteria</taxon>
        <taxon>Hyphomicrobiales</taxon>
        <taxon>Stappiaceae</taxon>
        <taxon>Stappia</taxon>
    </lineage>
</organism>
<evidence type="ECO:0000259" key="10">
    <source>
        <dbReference type="Pfam" id="PF04290"/>
    </source>
</evidence>
<keyword evidence="3" id="KW-1003">Cell membrane</keyword>
<keyword evidence="12" id="KW-1185">Reference proteome</keyword>